<keyword evidence="3 6" id="KW-0812">Transmembrane</keyword>
<dbReference type="InterPro" id="IPR005496">
    <property type="entry name" value="Integral_membrane_TerC"/>
</dbReference>
<name>A0A446CCL2_9BURK</name>
<dbReference type="PANTHER" id="PTHR30238">
    <property type="entry name" value="MEMBRANE BOUND PREDICTED REDOX MODULATOR"/>
    <property type="match status" value="1"/>
</dbReference>
<feature type="transmembrane region" description="Helical" evidence="6">
    <location>
        <begin position="284"/>
        <end position="303"/>
    </location>
</feature>
<dbReference type="InterPro" id="IPR022369">
    <property type="entry name" value="Integral_membrane_TerC_rswitch"/>
</dbReference>
<dbReference type="PANTHER" id="PTHR30238:SF0">
    <property type="entry name" value="THYLAKOID MEMBRANE PROTEIN TERC, CHLOROPLASTIC"/>
    <property type="match status" value="1"/>
</dbReference>
<evidence type="ECO:0000256" key="2">
    <source>
        <dbReference type="ARBA" id="ARBA00007511"/>
    </source>
</evidence>
<feature type="transmembrane region" description="Helical" evidence="6">
    <location>
        <begin position="125"/>
        <end position="147"/>
    </location>
</feature>
<feature type="transmembrane region" description="Helical" evidence="6">
    <location>
        <begin position="309"/>
        <end position="328"/>
    </location>
</feature>
<organism evidence="7 8">
    <name type="scientific">Achromobacter agilis</name>
    <dbReference type="NCBI Taxonomy" id="1353888"/>
    <lineage>
        <taxon>Bacteria</taxon>
        <taxon>Pseudomonadati</taxon>
        <taxon>Pseudomonadota</taxon>
        <taxon>Betaproteobacteria</taxon>
        <taxon>Burkholderiales</taxon>
        <taxon>Alcaligenaceae</taxon>
        <taxon>Achromobacter</taxon>
    </lineage>
</organism>
<dbReference type="EMBL" id="UFQB01000007">
    <property type="protein sequence ID" value="SSW65617.1"/>
    <property type="molecule type" value="Genomic_DNA"/>
</dbReference>
<dbReference type="NCBIfam" id="TIGR03718">
    <property type="entry name" value="R_switched_Alx"/>
    <property type="match status" value="1"/>
</dbReference>
<keyword evidence="8" id="KW-1185">Reference proteome</keyword>
<comment type="subcellular location">
    <subcellularLocation>
        <location evidence="1">Membrane</location>
        <topology evidence="1">Multi-pass membrane protein</topology>
    </subcellularLocation>
</comment>
<proteinExistence type="inferred from homology"/>
<evidence type="ECO:0000313" key="8">
    <source>
        <dbReference type="Proteomes" id="UP000289184"/>
    </source>
</evidence>
<feature type="transmembrane region" description="Helical" evidence="6">
    <location>
        <begin position="60"/>
        <end position="80"/>
    </location>
</feature>
<feature type="transmembrane region" description="Helical" evidence="6">
    <location>
        <begin position="28"/>
        <end position="48"/>
    </location>
</feature>
<evidence type="ECO:0000256" key="1">
    <source>
        <dbReference type="ARBA" id="ARBA00004141"/>
    </source>
</evidence>
<gene>
    <name evidence="7" type="primary">alx_1</name>
    <name evidence="7" type="ORF">AGI3411_02095</name>
</gene>
<protein>
    <submittedName>
        <fullName evidence="7">Inner membrane protein alx</fullName>
    </submittedName>
</protein>
<accession>A0A446CCL2</accession>
<evidence type="ECO:0000256" key="5">
    <source>
        <dbReference type="ARBA" id="ARBA00023136"/>
    </source>
</evidence>
<comment type="similarity">
    <text evidence="2">Belongs to the TerC family.</text>
</comment>
<evidence type="ECO:0000256" key="3">
    <source>
        <dbReference type="ARBA" id="ARBA00022692"/>
    </source>
</evidence>
<feature type="transmembrane region" description="Helical" evidence="6">
    <location>
        <begin position="100"/>
        <end position="118"/>
    </location>
</feature>
<evidence type="ECO:0000256" key="4">
    <source>
        <dbReference type="ARBA" id="ARBA00022989"/>
    </source>
</evidence>
<dbReference type="AlphaFoldDB" id="A0A446CCL2"/>
<feature type="transmembrane region" description="Helical" evidence="6">
    <location>
        <begin position="252"/>
        <end position="272"/>
    </location>
</feature>
<dbReference type="Pfam" id="PF03741">
    <property type="entry name" value="TerC"/>
    <property type="match status" value="1"/>
</dbReference>
<keyword evidence="4 6" id="KW-1133">Transmembrane helix</keyword>
<evidence type="ECO:0000313" key="7">
    <source>
        <dbReference type="EMBL" id="SSW65617.1"/>
    </source>
</evidence>
<keyword evidence="5 6" id="KW-0472">Membrane</keyword>
<dbReference type="Proteomes" id="UP000289184">
    <property type="component" value="Unassembled WGS sequence"/>
</dbReference>
<feature type="transmembrane region" description="Helical" evidence="6">
    <location>
        <begin position="153"/>
        <end position="173"/>
    </location>
</feature>
<dbReference type="GO" id="GO:0016020">
    <property type="term" value="C:membrane"/>
    <property type="evidence" value="ECO:0007669"/>
    <property type="project" value="UniProtKB-SubCell"/>
</dbReference>
<evidence type="ECO:0000256" key="6">
    <source>
        <dbReference type="SAM" id="Phobius"/>
    </source>
</evidence>
<feature type="transmembrane region" description="Helical" evidence="6">
    <location>
        <begin position="222"/>
        <end position="246"/>
    </location>
</feature>
<sequence length="342" mass="38126">MRAFEHKRDIMETLLTFLAADFLGTPTWSWLLFLGIVVTLLAFDLGVLHKDDREIGVRESLLLSAGYISAALLFGAWVWWQMGAASGMAYYTGFMIEKSLSMDNVFVIALIFSFFAIPRVYQHRVLFWGILGVIVLRAIMIGLGAALVSNFGWLLYVFGAFLVFTGIKMWMIADQTPDIASNPILKFLKRHMRVTDGLRGNAFWVREADPATSKTVRWATPLLLALVLIEFVDLLFAVDSVPAIFAITTDPFIVYTSNIFAILGLRALYFALAAMIHRFHYLKYALALVLVFIGTKIFLVGFIGKVPAAVSLSVTFGLIAGGVVFSLWKTRSERSKPELAAE</sequence>
<reference evidence="7 8" key="1">
    <citation type="submission" date="2018-07" db="EMBL/GenBank/DDBJ databases">
        <authorList>
            <person name="Peeters C."/>
        </authorList>
    </citation>
    <scope>NUCLEOTIDE SEQUENCE [LARGE SCALE GENOMIC DNA]</scope>
    <source>
        <strain evidence="7 8">LMG 3411</strain>
    </source>
</reference>